<keyword evidence="8" id="KW-0547">Nucleotide-binding</keyword>
<accession>A0A444UXU1</accession>
<keyword evidence="14" id="KW-0694">RNA-binding</keyword>
<evidence type="ECO:0000313" key="16">
    <source>
        <dbReference type="EMBL" id="RXM92974.1"/>
    </source>
</evidence>
<keyword evidence="12" id="KW-0472">Membrane</keyword>
<dbReference type="InterPro" id="IPR004087">
    <property type="entry name" value="KH_dom"/>
</dbReference>
<dbReference type="AlphaFoldDB" id="A0A444UXU1"/>
<name>A0A444UXU1_ACIRT</name>
<dbReference type="GO" id="GO:0005886">
    <property type="term" value="C:plasma membrane"/>
    <property type="evidence" value="ECO:0007669"/>
    <property type="project" value="TreeGrafter"/>
</dbReference>
<dbReference type="Gene3D" id="1.10.510.10">
    <property type="entry name" value="Transferase(Phosphotransferase) domain 1"/>
    <property type="match status" value="1"/>
</dbReference>
<evidence type="ECO:0000313" key="17">
    <source>
        <dbReference type="Proteomes" id="UP000289886"/>
    </source>
</evidence>
<dbReference type="InterPro" id="IPR000719">
    <property type="entry name" value="Prot_kinase_dom"/>
</dbReference>
<dbReference type="InterPro" id="IPR000333">
    <property type="entry name" value="TGFB_receptor"/>
</dbReference>
<organism evidence="16 17">
    <name type="scientific">Acipenser ruthenus</name>
    <name type="common">Sterlet sturgeon</name>
    <dbReference type="NCBI Taxonomy" id="7906"/>
    <lineage>
        <taxon>Eukaryota</taxon>
        <taxon>Metazoa</taxon>
        <taxon>Chordata</taxon>
        <taxon>Craniata</taxon>
        <taxon>Vertebrata</taxon>
        <taxon>Euteleostomi</taxon>
        <taxon>Actinopterygii</taxon>
        <taxon>Chondrostei</taxon>
        <taxon>Acipenseriformes</taxon>
        <taxon>Acipenseridae</taxon>
        <taxon>Acipenser</taxon>
    </lineage>
</organism>
<evidence type="ECO:0000256" key="10">
    <source>
        <dbReference type="ARBA" id="ARBA00022840"/>
    </source>
</evidence>
<evidence type="ECO:0000256" key="1">
    <source>
        <dbReference type="ARBA" id="ARBA00004479"/>
    </source>
</evidence>
<evidence type="ECO:0000256" key="11">
    <source>
        <dbReference type="ARBA" id="ARBA00022989"/>
    </source>
</evidence>
<keyword evidence="17" id="KW-1185">Reference proteome</keyword>
<keyword evidence="13" id="KW-0675">Receptor</keyword>
<dbReference type="FunFam" id="3.30.1370.10:FF:000002">
    <property type="entry name" value="poly(RC)-binding protein 2 isoform X1"/>
    <property type="match status" value="1"/>
</dbReference>
<dbReference type="Pfam" id="PF00013">
    <property type="entry name" value="KH_1"/>
    <property type="match status" value="2"/>
</dbReference>
<reference evidence="16 17" key="1">
    <citation type="submission" date="2019-01" db="EMBL/GenBank/DDBJ databases">
        <title>Draft Genome and Complete Hox-Cluster Characterization of the Sterlet Sturgeon (Acipenser ruthenus).</title>
        <authorList>
            <person name="Wei Q."/>
        </authorList>
    </citation>
    <scope>NUCLEOTIDE SEQUENCE [LARGE SCALE GENOMIC DNA]</scope>
    <source>
        <strain evidence="16">WHYD16114868_AA</strain>
        <tissue evidence="16">Blood</tissue>
    </source>
</reference>
<dbReference type="PROSITE" id="PS50011">
    <property type="entry name" value="PROTEIN_KINASE_DOM"/>
    <property type="match status" value="1"/>
</dbReference>
<keyword evidence="7" id="KW-0732">Signal</keyword>
<dbReference type="PANTHER" id="PTHR23255">
    <property type="entry name" value="TRANSFORMING GROWTH FACTOR-BETA RECEPTOR TYPE I AND II"/>
    <property type="match status" value="1"/>
</dbReference>
<dbReference type="SUPFAM" id="SSF56112">
    <property type="entry name" value="Protein kinase-like (PK-like)"/>
    <property type="match status" value="2"/>
</dbReference>
<sequence length="462" mass="49771">MTNSTATSRPPVTLRIVVPASQCGSLIGKGGCKIKEIRESTGAQVQVAGDMLPNSTERAITIAGTSQSIIECVKQVCVVMLEEVGSIIGKKGESVKKMREESGARINISEGNCPERIITLAGPTTSIFKAFSMIIEKLEEVCPQGPGPMPPPGIPGQHPYPGPGSYPGPYPGGVYKPAVAHRDLSSNNVLVKADRTCALSDFGSATALNLRPGPRPLRTQEVCVQVGTPRYMPPEILDGTLNIRDPLSSLRQVDVYSLGLLVWEMTTRCTDLWTVYSEWKVQEGLDSCWEELILLFLLFPVSPVPEYRPAYEAELGPSPSLDELILLVSERRKRPALTHLCRGTTLASPPPSPVPLVIPSKGLLSEQSKVINRGRYAELWKGSLEGVPVVFKLYPSGGCRCYDNESTVYGLALLRHPSITCFLGEGESGQSGARVLVLELAQHVSENNAAAPLLWDTGSSSA</sequence>
<dbReference type="GO" id="GO:0043235">
    <property type="term" value="C:receptor complex"/>
    <property type="evidence" value="ECO:0007669"/>
    <property type="project" value="TreeGrafter"/>
</dbReference>
<gene>
    <name evidence="16" type="ORF">EOD39_19572</name>
</gene>
<dbReference type="GO" id="GO:0003723">
    <property type="term" value="F:RNA binding"/>
    <property type="evidence" value="ECO:0007669"/>
    <property type="project" value="UniProtKB-UniRule"/>
</dbReference>
<dbReference type="InterPro" id="IPR011009">
    <property type="entry name" value="Kinase-like_dom_sf"/>
</dbReference>
<dbReference type="GO" id="GO:0005524">
    <property type="term" value="F:ATP binding"/>
    <property type="evidence" value="ECO:0007669"/>
    <property type="project" value="UniProtKB-KW"/>
</dbReference>
<dbReference type="SUPFAM" id="SSF54791">
    <property type="entry name" value="Eukaryotic type KH-domain (KH-domain type I)"/>
    <property type="match status" value="2"/>
</dbReference>
<dbReference type="Proteomes" id="UP000289886">
    <property type="component" value="Unassembled WGS sequence"/>
</dbReference>
<comment type="subcellular location">
    <subcellularLocation>
        <location evidence="1">Membrane</location>
        <topology evidence="1">Single-pass type I membrane protein</topology>
    </subcellularLocation>
</comment>
<keyword evidence="9" id="KW-0418">Kinase</keyword>
<evidence type="ECO:0000256" key="3">
    <source>
        <dbReference type="ARBA" id="ARBA00012401"/>
    </source>
</evidence>
<dbReference type="SMART" id="SM00220">
    <property type="entry name" value="S_TKc"/>
    <property type="match status" value="1"/>
</dbReference>
<evidence type="ECO:0000256" key="12">
    <source>
        <dbReference type="ARBA" id="ARBA00023136"/>
    </source>
</evidence>
<dbReference type="PROSITE" id="PS50084">
    <property type="entry name" value="KH_TYPE_1"/>
    <property type="match status" value="2"/>
</dbReference>
<evidence type="ECO:0000256" key="14">
    <source>
        <dbReference type="PROSITE-ProRule" id="PRU00117"/>
    </source>
</evidence>
<keyword evidence="10" id="KW-0067">ATP-binding</keyword>
<dbReference type="Gene3D" id="3.30.200.20">
    <property type="entry name" value="Phosphorylase Kinase, domain 1"/>
    <property type="match status" value="1"/>
</dbReference>
<feature type="domain" description="Protein kinase" evidence="15">
    <location>
        <begin position="1"/>
        <end position="321"/>
    </location>
</feature>
<dbReference type="CDD" id="cd22518">
    <property type="entry name" value="KH-I_PCBP1_2_rpt2"/>
    <property type="match status" value="1"/>
</dbReference>
<proteinExistence type="inferred from homology"/>
<dbReference type="Gene3D" id="3.30.1370.10">
    <property type="entry name" value="K Homology domain, type 1"/>
    <property type="match status" value="2"/>
</dbReference>
<evidence type="ECO:0000256" key="9">
    <source>
        <dbReference type="ARBA" id="ARBA00022777"/>
    </source>
</evidence>
<keyword evidence="6" id="KW-0812">Transmembrane</keyword>
<dbReference type="GO" id="GO:0030509">
    <property type="term" value="P:BMP signaling pathway"/>
    <property type="evidence" value="ECO:0007669"/>
    <property type="project" value="TreeGrafter"/>
</dbReference>
<keyword evidence="11" id="KW-1133">Transmembrane helix</keyword>
<dbReference type="Pfam" id="PF00069">
    <property type="entry name" value="Pkinase"/>
    <property type="match status" value="1"/>
</dbReference>
<evidence type="ECO:0000256" key="2">
    <source>
        <dbReference type="ARBA" id="ARBA00009605"/>
    </source>
</evidence>
<evidence type="ECO:0000256" key="5">
    <source>
        <dbReference type="ARBA" id="ARBA00022679"/>
    </source>
</evidence>
<protein>
    <recommendedName>
        <fullName evidence="3">receptor protein serine/threonine kinase</fullName>
        <ecNumber evidence="3">2.7.11.30</ecNumber>
    </recommendedName>
</protein>
<dbReference type="InterPro" id="IPR004088">
    <property type="entry name" value="KH_dom_type_1"/>
</dbReference>
<dbReference type="GO" id="GO:0005024">
    <property type="term" value="F:transforming growth factor beta receptor activity"/>
    <property type="evidence" value="ECO:0007669"/>
    <property type="project" value="TreeGrafter"/>
</dbReference>
<keyword evidence="4" id="KW-0723">Serine/threonine-protein kinase</keyword>
<dbReference type="EC" id="2.7.11.30" evidence="3"/>
<evidence type="ECO:0000256" key="13">
    <source>
        <dbReference type="ARBA" id="ARBA00023170"/>
    </source>
</evidence>
<evidence type="ECO:0000256" key="8">
    <source>
        <dbReference type="ARBA" id="ARBA00022741"/>
    </source>
</evidence>
<keyword evidence="5" id="KW-0808">Transferase</keyword>
<evidence type="ECO:0000256" key="7">
    <source>
        <dbReference type="ARBA" id="ARBA00022729"/>
    </source>
</evidence>
<evidence type="ECO:0000256" key="6">
    <source>
        <dbReference type="ARBA" id="ARBA00022692"/>
    </source>
</evidence>
<comment type="similarity">
    <text evidence="2">Belongs to the protein kinase superfamily. TKL Ser/Thr protein kinase family. TGFB receptor subfamily.</text>
</comment>
<dbReference type="SMART" id="SM00322">
    <property type="entry name" value="KH"/>
    <property type="match status" value="2"/>
</dbReference>
<dbReference type="EMBL" id="SCEB01005361">
    <property type="protein sequence ID" value="RXM92974.1"/>
    <property type="molecule type" value="Genomic_DNA"/>
</dbReference>
<dbReference type="InterPro" id="IPR036612">
    <property type="entry name" value="KH_dom_type_1_sf"/>
</dbReference>
<dbReference type="PANTHER" id="PTHR23255:SF49">
    <property type="entry name" value="ANTI-MUELLERIAN HORMONE TYPE-2 RECEPTOR"/>
    <property type="match status" value="1"/>
</dbReference>
<evidence type="ECO:0000256" key="4">
    <source>
        <dbReference type="ARBA" id="ARBA00022527"/>
    </source>
</evidence>
<evidence type="ECO:0000259" key="15">
    <source>
        <dbReference type="PROSITE" id="PS50011"/>
    </source>
</evidence>
<comment type="caution">
    <text evidence="16">The sequence shown here is derived from an EMBL/GenBank/DDBJ whole genome shotgun (WGS) entry which is preliminary data.</text>
</comment>